<dbReference type="InterPro" id="IPR001810">
    <property type="entry name" value="F-box_dom"/>
</dbReference>
<dbReference type="Proteomes" id="UP001151287">
    <property type="component" value="Unassembled WGS sequence"/>
</dbReference>
<feature type="domain" description="KIB1-4 beta-propeller" evidence="1">
    <location>
        <begin position="64"/>
        <end position="157"/>
    </location>
</feature>
<name>A0A9Q0HRI0_9POAL</name>
<dbReference type="Pfam" id="PF03478">
    <property type="entry name" value="Beta-prop_KIB1-4"/>
    <property type="match status" value="1"/>
</dbReference>
<feature type="domain" description="F-box" evidence="2">
    <location>
        <begin position="3"/>
        <end position="36"/>
    </location>
</feature>
<protein>
    <recommendedName>
        <fullName evidence="5">F-box domain-containing protein</fullName>
    </recommendedName>
</protein>
<dbReference type="Pfam" id="PF12937">
    <property type="entry name" value="F-box-like"/>
    <property type="match status" value="1"/>
</dbReference>
<evidence type="ECO:0000259" key="1">
    <source>
        <dbReference type="Pfam" id="PF03478"/>
    </source>
</evidence>
<dbReference type="SUPFAM" id="SSF81383">
    <property type="entry name" value="F-box domain"/>
    <property type="match status" value="1"/>
</dbReference>
<accession>A0A9Q0HRI0</accession>
<dbReference type="InterPro" id="IPR036047">
    <property type="entry name" value="F-box-like_dom_sf"/>
</dbReference>
<sequence length="288" mass="32956">MDWAGLPPKLLEAILGKLIESTDHLRFRCVCRSWRRSGKSHPVPTSSIPWLHLPQDLTSTVLKFYSLSENRIYEIPFPEVYYSHVIGSASGFFLVVGYRWNAKVLIINPFTGTRAHLPYNHRLSTDPVWDYSGSVIVAGLGKGFGDFGGVAYCRPGYFHLLEYEASEVCIVDGETLQKIRIIRPPNFDSQFSLFVVSPDDIMLSNDYRFNNDYTWWISVFFTPNSLLEKPSWSKFTDIGNYALFCGGKLYILSEASRESGLRNTLVKYKPRVRNMPTPSCYIYAHSFE</sequence>
<comment type="caution">
    <text evidence="3">The sequence shown here is derived from an EMBL/GenBank/DDBJ whole genome shotgun (WGS) entry which is preliminary data.</text>
</comment>
<dbReference type="PANTHER" id="PTHR33110">
    <property type="entry name" value="F-BOX/KELCH-REPEAT PROTEIN-RELATED"/>
    <property type="match status" value="1"/>
</dbReference>
<dbReference type="SUPFAM" id="SSF63829">
    <property type="entry name" value="Calcium-dependent phosphotriesterase"/>
    <property type="match status" value="1"/>
</dbReference>
<reference evidence="3" key="1">
    <citation type="journal article" date="2022" name="Cell">
        <title>Repeat-based holocentromeres influence genome architecture and karyotype evolution.</title>
        <authorList>
            <person name="Hofstatter P.G."/>
            <person name="Thangavel G."/>
            <person name="Lux T."/>
            <person name="Neumann P."/>
            <person name="Vondrak T."/>
            <person name="Novak P."/>
            <person name="Zhang M."/>
            <person name="Costa L."/>
            <person name="Castellani M."/>
            <person name="Scott A."/>
            <person name="Toegelov H."/>
            <person name="Fuchs J."/>
            <person name="Mata-Sucre Y."/>
            <person name="Dias Y."/>
            <person name="Vanzela A.L.L."/>
            <person name="Huettel B."/>
            <person name="Almeida C.C.S."/>
            <person name="Simkova H."/>
            <person name="Souza G."/>
            <person name="Pedrosa-Harand A."/>
            <person name="Macas J."/>
            <person name="Mayer K.F.X."/>
            <person name="Houben A."/>
            <person name="Marques A."/>
        </authorList>
    </citation>
    <scope>NUCLEOTIDE SEQUENCE</scope>
    <source>
        <strain evidence="3">RhyBre1mFocal</strain>
    </source>
</reference>
<dbReference type="Gene3D" id="1.20.1280.50">
    <property type="match status" value="1"/>
</dbReference>
<dbReference type="EMBL" id="JAMQYH010000003">
    <property type="protein sequence ID" value="KAJ1695727.1"/>
    <property type="molecule type" value="Genomic_DNA"/>
</dbReference>
<organism evidence="3 4">
    <name type="scientific">Rhynchospora breviuscula</name>
    <dbReference type="NCBI Taxonomy" id="2022672"/>
    <lineage>
        <taxon>Eukaryota</taxon>
        <taxon>Viridiplantae</taxon>
        <taxon>Streptophyta</taxon>
        <taxon>Embryophyta</taxon>
        <taxon>Tracheophyta</taxon>
        <taxon>Spermatophyta</taxon>
        <taxon>Magnoliopsida</taxon>
        <taxon>Liliopsida</taxon>
        <taxon>Poales</taxon>
        <taxon>Cyperaceae</taxon>
        <taxon>Cyperoideae</taxon>
        <taxon>Rhynchosporeae</taxon>
        <taxon>Rhynchospora</taxon>
    </lineage>
</organism>
<dbReference type="AlphaFoldDB" id="A0A9Q0HRI0"/>
<dbReference type="InterPro" id="IPR005174">
    <property type="entry name" value="KIB1-4_b-propeller"/>
</dbReference>
<evidence type="ECO:0000313" key="3">
    <source>
        <dbReference type="EMBL" id="KAJ1695727.1"/>
    </source>
</evidence>
<evidence type="ECO:0008006" key="5">
    <source>
        <dbReference type="Google" id="ProtNLM"/>
    </source>
</evidence>
<evidence type="ECO:0000313" key="4">
    <source>
        <dbReference type="Proteomes" id="UP001151287"/>
    </source>
</evidence>
<dbReference type="OrthoDB" id="642536at2759"/>
<evidence type="ECO:0000259" key="2">
    <source>
        <dbReference type="Pfam" id="PF12937"/>
    </source>
</evidence>
<proteinExistence type="predicted"/>
<keyword evidence="4" id="KW-1185">Reference proteome</keyword>
<gene>
    <name evidence="3" type="ORF">LUZ63_012425</name>
</gene>